<reference evidence="2" key="1">
    <citation type="submission" date="2020-04" db="EMBL/GenBank/DDBJ databases">
        <authorList>
            <person name="Zhang T."/>
        </authorList>
    </citation>
    <scope>NUCLEOTIDE SEQUENCE</scope>
    <source>
        <strain evidence="2">HKST-UBA17</strain>
    </source>
</reference>
<feature type="region of interest" description="Disordered" evidence="1">
    <location>
        <begin position="34"/>
        <end position="78"/>
    </location>
</feature>
<proteinExistence type="predicted"/>
<dbReference type="Proteomes" id="UP000741282">
    <property type="component" value="Unassembled WGS sequence"/>
</dbReference>
<gene>
    <name evidence="2" type="ORF">KC685_02265</name>
</gene>
<accession>A0A955I922</accession>
<feature type="compositionally biased region" description="Acidic residues" evidence="1">
    <location>
        <begin position="55"/>
        <end position="71"/>
    </location>
</feature>
<dbReference type="EMBL" id="JAGQLN010000006">
    <property type="protein sequence ID" value="MCA9376723.1"/>
    <property type="molecule type" value="Genomic_DNA"/>
</dbReference>
<evidence type="ECO:0000313" key="2">
    <source>
        <dbReference type="EMBL" id="MCA9376723.1"/>
    </source>
</evidence>
<dbReference type="AlphaFoldDB" id="A0A955I922"/>
<name>A0A955I922_9BACT</name>
<evidence type="ECO:0000256" key="1">
    <source>
        <dbReference type="SAM" id="MobiDB-lite"/>
    </source>
</evidence>
<protein>
    <submittedName>
        <fullName evidence="2">Uncharacterized protein</fullName>
    </submittedName>
</protein>
<organism evidence="2 3">
    <name type="scientific">Candidatus Dojkabacteria bacterium</name>
    <dbReference type="NCBI Taxonomy" id="2099670"/>
    <lineage>
        <taxon>Bacteria</taxon>
        <taxon>Candidatus Dojkabacteria</taxon>
    </lineage>
</organism>
<evidence type="ECO:0000313" key="3">
    <source>
        <dbReference type="Proteomes" id="UP000741282"/>
    </source>
</evidence>
<sequence>MFKKLAVLAVILLSGALLIGLFRKDDDKVEEENFENVTIVGEEDDKVDDTGDKVDENDDPVLDEPDDEGSDADNTVVDMPAEDTVTTDPVEEEQIVTDAGELTIGTASSADGASVVGYSYEVAGGKFMFEWKVRASEDKPYPMIKVYQLEDGTLMAEYGDLVKDYVAKEETVTDLGNQLPELTWMPTDSGSSYKFAFTSEKSFELKTDDRGEDGLWIILEVTL</sequence>
<comment type="caution">
    <text evidence="2">The sequence shown here is derived from an EMBL/GenBank/DDBJ whole genome shotgun (WGS) entry which is preliminary data.</text>
</comment>
<reference evidence="2" key="2">
    <citation type="journal article" date="2021" name="Microbiome">
        <title>Successional dynamics and alternative stable states in a saline activated sludge microbial community over 9 years.</title>
        <authorList>
            <person name="Wang Y."/>
            <person name="Ye J."/>
            <person name="Ju F."/>
            <person name="Liu L."/>
            <person name="Boyd J.A."/>
            <person name="Deng Y."/>
            <person name="Parks D.H."/>
            <person name="Jiang X."/>
            <person name="Yin X."/>
            <person name="Woodcroft B.J."/>
            <person name="Tyson G.W."/>
            <person name="Hugenholtz P."/>
            <person name="Polz M.F."/>
            <person name="Zhang T."/>
        </authorList>
    </citation>
    <scope>NUCLEOTIDE SEQUENCE</scope>
    <source>
        <strain evidence="2">HKST-UBA17</strain>
    </source>
</reference>